<dbReference type="InterPro" id="IPR003356">
    <property type="entry name" value="DNA_methylase_A-5"/>
</dbReference>
<protein>
    <recommendedName>
        <fullName evidence="1">site-specific DNA-methyltransferase (adenine-specific)</fullName>
        <ecNumber evidence="1">2.1.1.72</ecNumber>
    </recommendedName>
</protein>
<dbReference type="PATRIC" id="fig|172049.5.peg.197"/>
<sequence length="1014" mass="119425">MKIGVFRGYSRALKNKYEEGKTTEYSYRGIFESFLKFLFSNKEEYQIKAIKVTQEPGKETFGAPDFKIFTSKGIIGYIETKHPDMDLHKLPKRDKHQIKRYSERLDNFILTNYRDFILYQNGEKVEEVLLIDENFNLIESNIERFQRLIDRFLSFTIPKIQEPELLAKILAQRTMILKDIVLENIDMDEQLQYLHKAFKEHLMSGMTKTEFADAYAQTVVYGLFMARFTIKGELTRENVAFRGIPKSLRVVHEIFRYIASDLPDYLEWIVEELIGILNNVDIEELRKRFHFGNGEFDPFLHFYETFLAEYNPKLRKSKGVYYTPIPVVEFIVNSVDEILKEKFGKRLHDEGITILDPATGTGTFLAGVLDRIHRNIRGTLFQLYLKERLLNNIYGFEILISPYLVAHLKLSMVLNQWGIKLNDNERFKIYLTNALDLMRERGQAGLFEMALDRESEEADRVKKDAKIFVVIGNPPYDVKPSEGWIAELMEDYLHGLGVENEKKKGALQDDYVKFIRFAQWKIDQNGKGIIGFITNNSYLDGLVHRRMRQSLMESFDEIYILNLHGNAIKGDNDENVFDIKQGVAIAFFVKLREGKHRAEECRVYYHSIVNDSKKTTREEKYEFLRNNSWKTIEWKVLTPKEPYYFFVPKDLSLEEEYSKFPKLDEIFEVYSSGVETQNDAATIAFTREELKQRIKDFLKLSTEEIRHKYGFKDKSVWNLNDATKVLNSDFSRYGDFERWFTEKAKLYLYRPFDYRWVFYLPRKFIGRARYPVMKHFILGTNLGLVISKLSTYLGDFSIFAIVTDKPADKHTLLAGKTVVNKSITVVFPLYIYSDDGKTKRPNLKPEFLEELRKRYGEITPEDFLYYAYAVLHDPKYRKRYAEFLKFDFPRIPLYNKETFEKYKKIGEELVKLHLMKVDFPIEPKLVGDNLAIEKVKYDGKDCVAINKTTKLCGIPPEVWEYTIGGYRVIEKYLKGRKGRKLSLEELEHVYKVVEILKRTIELVKELEKIEPKFA</sequence>
<comment type="catalytic activity">
    <reaction evidence="4">
        <text>a 2'-deoxyadenosine in DNA + S-adenosyl-L-methionine = an N(6)-methyl-2'-deoxyadenosine in DNA + S-adenosyl-L-homocysteine + H(+)</text>
        <dbReference type="Rhea" id="RHEA:15197"/>
        <dbReference type="Rhea" id="RHEA-COMP:12418"/>
        <dbReference type="Rhea" id="RHEA-COMP:12419"/>
        <dbReference type="ChEBI" id="CHEBI:15378"/>
        <dbReference type="ChEBI" id="CHEBI:57856"/>
        <dbReference type="ChEBI" id="CHEBI:59789"/>
        <dbReference type="ChEBI" id="CHEBI:90615"/>
        <dbReference type="ChEBI" id="CHEBI:90616"/>
        <dbReference type="EC" id="2.1.1.72"/>
    </reaction>
</comment>
<keyword evidence="3" id="KW-0808">Transferase</keyword>
<dbReference type="Pfam" id="PF18135">
    <property type="entry name" value="Type_ISP_C"/>
    <property type="match status" value="1"/>
</dbReference>
<dbReference type="AlphaFoldDB" id="A0A117L0Y0"/>
<evidence type="ECO:0000313" key="7">
    <source>
        <dbReference type="EMBL" id="KUK16746.1"/>
    </source>
</evidence>
<evidence type="ECO:0000256" key="4">
    <source>
        <dbReference type="ARBA" id="ARBA00047942"/>
    </source>
</evidence>
<dbReference type="PANTHER" id="PTHR33841">
    <property type="entry name" value="DNA METHYLTRANSFERASE YEEA-RELATED"/>
    <property type="match status" value="1"/>
</dbReference>
<evidence type="ECO:0000313" key="8">
    <source>
        <dbReference type="Proteomes" id="UP000053911"/>
    </source>
</evidence>
<evidence type="ECO:0000256" key="1">
    <source>
        <dbReference type="ARBA" id="ARBA00011900"/>
    </source>
</evidence>
<dbReference type="GO" id="GO:0003677">
    <property type="term" value="F:DNA binding"/>
    <property type="evidence" value="ECO:0007669"/>
    <property type="project" value="InterPro"/>
</dbReference>
<comment type="caution">
    <text evidence="7">The sequence shown here is derived from an EMBL/GenBank/DDBJ whole genome shotgun (WGS) entry which is preliminary data.</text>
</comment>
<dbReference type="RefSeq" id="WP_283217963.1">
    <property type="nucleotide sequence ID" value="NZ_LGFD01000069.1"/>
</dbReference>
<dbReference type="InterPro" id="IPR050953">
    <property type="entry name" value="N4_N6_ade-DNA_methylase"/>
</dbReference>
<dbReference type="InterPro" id="IPR029063">
    <property type="entry name" value="SAM-dependent_MTases_sf"/>
</dbReference>
<evidence type="ECO:0000256" key="3">
    <source>
        <dbReference type="ARBA" id="ARBA00022679"/>
    </source>
</evidence>
<dbReference type="GO" id="GO:0032259">
    <property type="term" value="P:methylation"/>
    <property type="evidence" value="ECO:0007669"/>
    <property type="project" value="UniProtKB-KW"/>
</dbReference>
<dbReference type="EMBL" id="LGFD01000069">
    <property type="protein sequence ID" value="KUK16746.1"/>
    <property type="molecule type" value="Genomic_DNA"/>
</dbReference>
<dbReference type="PRINTS" id="PR00507">
    <property type="entry name" value="N12N6MTFRASE"/>
</dbReference>
<dbReference type="GO" id="GO:0009007">
    <property type="term" value="F:site-specific DNA-methyltransferase (adenine-specific) activity"/>
    <property type="evidence" value="ECO:0007669"/>
    <property type="project" value="UniProtKB-EC"/>
</dbReference>
<dbReference type="Gene3D" id="3.40.50.150">
    <property type="entry name" value="Vaccinia Virus protein VP39"/>
    <property type="match status" value="1"/>
</dbReference>
<dbReference type="EC" id="2.1.1.72" evidence="1"/>
<evidence type="ECO:0000259" key="5">
    <source>
        <dbReference type="Pfam" id="PF02384"/>
    </source>
</evidence>
<dbReference type="InterPro" id="IPR041635">
    <property type="entry name" value="Type_ISP_LLaBIII_C"/>
</dbReference>
<dbReference type="Proteomes" id="UP000053911">
    <property type="component" value="Unassembled WGS sequence"/>
</dbReference>
<feature type="domain" description="DNA methylase adenine-specific" evidence="5">
    <location>
        <begin position="297"/>
        <end position="553"/>
    </location>
</feature>
<reference evidence="8" key="1">
    <citation type="journal article" date="2015" name="MBio">
        <title>Genome-Resolved Metagenomic Analysis Reveals Roles for Candidate Phyla and Other Microbial Community Members in Biogeochemical Transformations in Oil Reservoirs.</title>
        <authorList>
            <person name="Hu P."/>
            <person name="Tom L."/>
            <person name="Singh A."/>
            <person name="Thomas B.C."/>
            <person name="Baker B.J."/>
            <person name="Piceno Y.M."/>
            <person name="Andersen G.L."/>
            <person name="Banfield J.F."/>
        </authorList>
    </citation>
    <scope>NUCLEOTIDE SEQUENCE [LARGE SCALE GENOMIC DNA]</scope>
</reference>
<organism evidence="7 8">
    <name type="scientific">Thermococcus sibiricus</name>
    <dbReference type="NCBI Taxonomy" id="172049"/>
    <lineage>
        <taxon>Archaea</taxon>
        <taxon>Methanobacteriati</taxon>
        <taxon>Methanobacteriota</taxon>
        <taxon>Thermococci</taxon>
        <taxon>Thermococcales</taxon>
        <taxon>Thermococcaceae</taxon>
        <taxon>Thermococcus</taxon>
    </lineage>
</organism>
<evidence type="ECO:0000256" key="2">
    <source>
        <dbReference type="ARBA" id="ARBA00022603"/>
    </source>
</evidence>
<name>A0A117L0Y0_9EURY</name>
<dbReference type="GO" id="GO:0008170">
    <property type="term" value="F:N-methyltransferase activity"/>
    <property type="evidence" value="ECO:0007669"/>
    <property type="project" value="InterPro"/>
</dbReference>
<feature type="domain" description="Type ISP restriction-modification enzyme LLaBIII C-terminal specificity" evidence="6">
    <location>
        <begin position="665"/>
        <end position="1004"/>
    </location>
</feature>
<dbReference type="Pfam" id="PF02384">
    <property type="entry name" value="N6_Mtase"/>
    <property type="match status" value="1"/>
</dbReference>
<dbReference type="SUPFAM" id="SSF53335">
    <property type="entry name" value="S-adenosyl-L-methionine-dependent methyltransferases"/>
    <property type="match status" value="1"/>
</dbReference>
<evidence type="ECO:0000259" key="6">
    <source>
        <dbReference type="Pfam" id="PF18135"/>
    </source>
</evidence>
<dbReference type="PANTHER" id="PTHR33841:SF1">
    <property type="entry name" value="DNA METHYLTRANSFERASE A"/>
    <property type="match status" value="1"/>
</dbReference>
<accession>A0A117L0Y0</accession>
<keyword evidence="2 7" id="KW-0489">Methyltransferase</keyword>
<gene>
    <name evidence="7" type="ORF">XD54_1960</name>
</gene>
<proteinExistence type="predicted"/>